<accession>A0AAW2ZPX0</accession>
<dbReference type="EMBL" id="JAOPGA020001744">
    <property type="protein sequence ID" value="KAL0491018.1"/>
    <property type="molecule type" value="Genomic_DNA"/>
</dbReference>
<dbReference type="SUPFAM" id="SSF118116">
    <property type="entry name" value="DNA mismatch repair protein MutL"/>
    <property type="match status" value="1"/>
</dbReference>
<dbReference type="PANTHER" id="PTHR10073">
    <property type="entry name" value="DNA MISMATCH REPAIR PROTEIN MLH, PMS, MUTL"/>
    <property type="match status" value="1"/>
</dbReference>
<dbReference type="Proteomes" id="UP001431209">
    <property type="component" value="Unassembled WGS sequence"/>
</dbReference>
<dbReference type="InterPro" id="IPR042121">
    <property type="entry name" value="MutL_C_regsub"/>
</dbReference>
<dbReference type="GO" id="GO:0140664">
    <property type="term" value="F:ATP-dependent DNA damage sensor activity"/>
    <property type="evidence" value="ECO:0007669"/>
    <property type="project" value="InterPro"/>
</dbReference>
<dbReference type="GO" id="GO:0006298">
    <property type="term" value="P:mismatch repair"/>
    <property type="evidence" value="ECO:0007669"/>
    <property type="project" value="InterPro"/>
</dbReference>
<dbReference type="SMART" id="SM00853">
    <property type="entry name" value="MutL_C"/>
    <property type="match status" value="1"/>
</dbReference>
<dbReference type="InterPro" id="IPR038973">
    <property type="entry name" value="MutL/Mlh/Pms-like"/>
</dbReference>
<name>A0AAW2ZPX0_9EUKA</name>
<dbReference type="InterPro" id="IPR037198">
    <property type="entry name" value="MutL_C_sf"/>
</dbReference>
<dbReference type="Pfam" id="PF08676">
    <property type="entry name" value="MutL_C"/>
    <property type="match status" value="1"/>
</dbReference>
<organism evidence="2 3">
    <name type="scientific">Acrasis kona</name>
    <dbReference type="NCBI Taxonomy" id="1008807"/>
    <lineage>
        <taxon>Eukaryota</taxon>
        <taxon>Discoba</taxon>
        <taxon>Heterolobosea</taxon>
        <taxon>Tetramitia</taxon>
        <taxon>Eutetramitia</taxon>
        <taxon>Acrasidae</taxon>
        <taxon>Acrasis</taxon>
    </lineage>
</organism>
<dbReference type="Gene3D" id="3.30.1370.100">
    <property type="entry name" value="MutL, C-terminal domain, regulatory subdomain"/>
    <property type="match status" value="1"/>
</dbReference>
<dbReference type="InterPro" id="IPR042120">
    <property type="entry name" value="MutL_C_dimsub"/>
</dbReference>
<proteinExistence type="predicted"/>
<dbReference type="Gene3D" id="3.30.1540.20">
    <property type="entry name" value="MutL, C-terminal domain, dimerisation subdomain"/>
    <property type="match status" value="1"/>
</dbReference>
<dbReference type="GO" id="GO:0032300">
    <property type="term" value="C:mismatch repair complex"/>
    <property type="evidence" value="ECO:0007669"/>
    <property type="project" value="InterPro"/>
</dbReference>
<feature type="domain" description="MutL C-terminal dimerisation" evidence="1">
    <location>
        <begin position="233"/>
        <end position="394"/>
    </location>
</feature>
<gene>
    <name evidence="2" type="ORF">AKO1_009757</name>
</gene>
<keyword evidence="3" id="KW-1185">Reference proteome</keyword>
<dbReference type="GO" id="GO:0016887">
    <property type="term" value="F:ATP hydrolysis activity"/>
    <property type="evidence" value="ECO:0007669"/>
    <property type="project" value="InterPro"/>
</dbReference>
<sequence>MFNRFKQLCGVVDLYMSRLCMTTSDVNVQGYCSKPDSSFTNKSQLLFVNNSLLSREHFHELYDLVNKEHLKFQEVTMPLVKDKLHPMFFISIKVNKNLIAMRAQHEVTMFRYGFYDELKSILKSSMNAFFKQFCPVVCCVDDLQHLEVEVKDEPLIRRSDKKFKVNKSIKRSTIDQLLNRTRKEHVTYGSLKPRSLHDFNKVNDYEITKMIKSKSNADLARTITKDMLKKANFVTQMDCKFLLCTVKNEEGLLLCAIDQHAAHERIRVERLQKSAINKSNDVVQCKVLQDLETVSTTQVDLWMKHKDVLSKWYWNFQVRSNGKCSEYENVYLKKNSTCEIVFKTCPSVCGEDLTPSAAQQFLLDLEDGKTMPSSVRYILDSKACRGAIMFGDALEDEKCVEIIKNLGDCDFPFQCAHGRPTLSLLLLIAESSSKHNKGYN</sequence>
<evidence type="ECO:0000313" key="3">
    <source>
        <dbReference type="Proteomes" id="UP001431209"/>
    </source>
</evidence>
<dbReference type="GO" id="GO:0005524">
    <property type="term" value="F:ATP binding"/>
    <property type="evidence" value="ECO:0007669"/>
    <property type="project" value="InterPro"/>
</dbReference>
<comment type="caution">
    <text evidence="2">The sequence shown here is derived from an EMBL/GenBank/DDBJ whole genome shotgun (WGS) entry which is preliminary data.</text>
</comment>
<dbReference type="PANTHER" id="PTHR10073:SF47">
    <property type="entry name" value="DNA MISMATCH REPAIR PROTEIN MLH3"/>
    <property type="match status" value="1"/>
</dbReference>
<protein>
    <submittedName>
        <fullName evidence="2">DNA mismatch repair protein MLH</fullName>
    </submittedName>
</protein>
<dbReference type="InterPro" id="IPR014790">
    <property type="entry name" value="MutL_C"/>
</dbReference>
<evidence type="ECO:0000259" key="1">
    <source>
        <dbReference type="SMART" id="SM00853"/>
    </source>
</evidence>
<reference evidence="2 3" key="1">
    <citation type="submission" date="2024-03" db="EMBL/GenBank/DDBJ databases">
        <title>The Acrasis kona genome and developmental transcriptomes reveal deep origins of eukaryotic multicellular pathways.</title>
        <authorList>
            <person name="Sheikh S."/>
            <person name="Fu C.-J."/>
            <person name="Brown M.W."/>
            <person name="Baldauf S.L."/>
        </authorList>
    </citation>
    <scope>NUCLEOTIDE SEQUENCE [LARGE SCALE GENOMIC DNA]</scope>
    <source>
        <strain evidence="2 3">ATCC MYA-3509</strain>
    </source>
</reference>
<dbReference type="AlphaFoldDB" id="A0AAW2ZPX0"/>
<evidence type="ECO:0000313" key="2">
    <source>
        <dbReference type="EMBL" id="KAL0491018.1"/>
    </source>
</evidence>